<gene>
    <name evidence="1" type="ORF">ENM28_01900</name>
</gene>
<proteinExistence type="predicted"/>
<evidence type="ECO:0000313" key="1">
    <source>
        <dbReference type="EMBL" id="HHM67473.1"/>
    </source>
</evidence>
<dbReference type="AlphaFoldDB" id="A0A7C5VJ27"/>
<reference evidence="1" key="1">
    <citation type="journal article" date="2020" name="mSystems">
        <title>Genome- and Community-Level Interaction Insights into Carbon Utilization and Element Cycling Functions of Hydrothermarchaeota in Hydrothermal Sediment.</title>
        <authorList>
            <person name="Zhou Z."/>
            <person name="Liu Y."/>
            <person name="Xu W."/>
            <person name="Pan J."/>
            <person name="Luo Z.H."/>
            <person name="Li M."/>
        </authorList>
    </citation>
    <scope>NUCLEOTIDE SEQUENCE [LARGE SCALE GENOMIC DNA]</scope>
    <source>
        <strain evidence="1">SpSt-1071</strain>
    </source>
</reference>
<organism evidence="1">
    <name type="scientific">Thermus caliditerrae</name>
    <dbReference type="NCBI Taxonomy" id="1330700"/>
    <lineage>
        <taxon>Bacteria</taxon>
        <taxon>Thermotogati</taxon>
        <taxon>Deinococcota</taxon>
        <taxon>Deinococci</taxon>
        <taxon>Thermales</taxon>
        <taxon>Thermaceae</taxon>
        <taxon>Thermus</taxon>
    </lineage>
</organism>
<comment type="caution">
    <text evidence="1">The sequence shown here is derived from an EMBL/GenBank/DDBJ whole genome shotgun (WGS) entry which is preliminary data.</text>
</comment>
<protein>
    <submittedName>
        <fullName evidence="1">Uncharacterized protein</fullName>
    </submittedName>
</protein>
<dbReference type="EMBL" id="DRXE01000072">
    <property type="protein sequence ID" value="HHM67473.1"/>
    <property type="molecule type" value="Genomic_DNA"/>
</dbReference>
<sequence length="136" mass="15222">MSPKPTPLEENPEAFYARFQAHALPAHLFPEPWGSPVLEVLVQGHILYAFDRGAPPAPTGPVRILLHGVAREVKPLEREPFVERQGSAYRLGGPFHPLGEGFYLLESPVPVVVYADQPLPERAEVLLWPPLMLFRE</sequence>
<accession>A0A7C5VJ27</accession>
<name>A0A7C5VJ27_9DEIN</name>